<sequence>MINQATNYLPVQQTAVQQQMQQGTAPVVQQLQTVPPKAPEYNAIKIDILKPQVQTAQDPVYSMPFNPIYTYPPSELPESQAKN</sequence>
<comment type="caution">
    <text evidence="1">The sequence shown here is derived from an EMBL/GenBank/DDBJ whole genome shotgun (WGS) entry which is preliminary data.</text>
</comment>
<dbReference type="Proteomes" id="UP000886748">
    <property type="component" value="Unassembled WGS sequence"/>
</dbReference>
<reference evidence="1" key="2">
    <citation type="journal article" date="2021" name="PeerJ">
        <title>Extensive microbial diversity within the chicken gut microbiome revealed by metagenomics and culture.</title>
        <authorList>
            <person name="Gilroy R."/>
            <person name="Ravi A."/>
            <person name="Getino M."/>
            <person name="Pursley I."/>
            <person name="Horton D.L."/>
            <person name="Alikhan N.F."/>
            <person name="Baker D."/>
            <person name="Gharbi K."/>
            <person name="Hall N."/>
            <person name="Watson M."/>
            <person name="Adriaenssens E.M."/>
            <person name="Foster-Nyarko E."/>
            <person name="Jarju S."/>
            <person name="Secka A."/>
            <person name="Antonio M."/>
            <person name="Oren A."/>
            <person name="Chaudhuri R.R."/>
            <person name="La Ragione R."/>
            <person name="Hildebrand F."/>
            <person name="Pallen M.J."/>
        </authorList>
    </citation>
    <scope>NUCLEOTIDE SEQUENCE</scope>
    <source>
        <strain evidence="1">CHK154-7741</strain>
    </source>
</reference>
<dbReference type="EMBL" id="DVOD01000052">
    <property type="protein sequence ID" value="HIU92902.1"/>
    <property type="molecule type" value="Genomic_DNA"/>
</dbReference>
<evidence type="ECO:0000313" key="2">
    <source>
        <dbReference type="Proteomes" id="UP000886748"/>
    </source>
</evidence>
<protein>
    <submittedName>
        <fullName evidence="1">Uncharacterized protein</fullName>
    </submittedName>
</protein>
<proteinExistence type="predicted"/>
<reference evidence="1" key="1">
    <citation type="submission" date="2020-10" db="EMBL/GenBank/DDBJ databases">
        <authorList>
            <person name="Gilroy R."/>
        </authorList>
    </citation>
    <scope>NUCLEOTIDE SEQUENCE</scope>
    <source>
        <strain evidence="1">CHK154-7741</strain>
    </source>
</reference>
<name>A0A9D1N176_9CLOT</name>
<organism evidence="1 2">
    <name type="scientific">Candidatus Limenecus avicola</name>
    <dbReference type="NCBI Taxonomy" id="2840847"/>
    <lineage>
        <taxon>Bacteria</taxon>
        <taxon>Bacillati</taxon>
        <taxon>Bacillota</taxon>
        <taxon>Clostridia</taxon>
        <taxon>Eubacteriales</taxon>
        <taxon>Clostridiaceae</taxon>
        <taxon>Clostridiaceae incertae sedis</taxon>
        <taxon>Candidatus Limenecus</taxon>
    </lineage>
</organism>
<dbReference type="AlphaFoldDB" id="A0A9D1N176"/>
<gene>
    <name evidence="1" type="ORF">IAD26_07205</name>
</gene>
<accession>A0A9D1N176</accession>
<evidence type="ECO:0000313" key="1">
    <source>
        <dbReference type="EMBL" id="HIU92902.1"/>
    </source>
</evidence>